<dbReference type="Proteomes" id="UP001333110">
    <property type="component" value="Unassembled WGS sequence"/>
</dbReference>
<dbReference type="PANTHER" id="PTHR21415">
    <property type="entry name" value="U7 SNRNA-ASSOCIATED SM-LIKE PROTEIN LSM11"/>
    <property type="match status" value="1"/>
</dbReference>
<proteinExistence type="predicted"/>
<dbReference type="InterPro" id="IPR010920">
    <property type="entry name" value="LSM_dom_sf"/>
</dbReference>
<dbReference type="GO" id="GO:0006398">
    <property type="term" value="P:mRNA 3'-end processing by stem-loop binding and cleavage"/>
    <property type="evidence" value="ECO:0007669"/>
    <property type="project" value="TreeGrafter"/>
</dbReference>
<dbReference type="InterPro" id="IPR001163">
    <property type="entry name" value="Sm_dom_euk/arc"/>
</dbReference>
<gene>
    <name evidence="3" type="ORF">QYF61_003817</name>
</gene>
<keyword evidence="4" id="KW-1185">Reference proteome</keyword>
<sequence length="372" mass="40892">MEEDEGAAGGAEQRRPRRRPGAERSPSPSRLDVSSSRFDPLLALYSASTPLPFPAAPCFNNLAEYESFQRGLLRPRGRRSAPARRGPSAARRGPPAADPERIQRLRSLMVNAGPEQEAAEGGAAARRRRAPRNVLTRMPRKGAGGRAGGLRERGPAEAEGEAAVHEGSPLGELHRCVRDGVKINVHIRTFKGLRGVCTGFLVAFDKFWNMALTDVDETYRKPVMGKAFYAEPQLTLTRLFDRLKLQESSVKKGADSKTVSEELALTNDSQTLRWKVGSGRGRAEDEREKQKRLGRAGEKKMPGDSLHLAARGEADVGSGTAHMEGASAGGTRARSQSRRKRRPKVDYQQVFTRHINQIFIRGENVLLVHLAH</sequence>
<feature type="compositionally biased region" description="Low complexity" evidence="1">
    <location>
        <begin position="83"/>
        <end position="95"/>
    </location>
</feature>
<accession>A0AAN7MXQ7</accession>
<dbReference type="EMBL" id="JAUNZN010000011">
    <property type="protein sequence ID" value="KAK4813984.1"/>
    <property type="molecule type" value="Genomic_DNA"/>
</dbReference>
<feature type="compositionally biased region" description="Basic residues" evidence="1">
    <location>
        <begin position="73"/>
        <end position="82"/>
    </location>
</feature>
<feature type="region of interest" description="Disordered" evidence="1">
    <location>
        <begin position="73"/>
        <end position="100"/>
    </location>
</feature>
<dbReference type="SMART" id="SM00651">
    <property type="entry name" value="Sm"/>
    <property type="match status" value="1"/>
</dbReference>
<dbReference type="Gene3D" id="2.30.30.100">
    <property type="match status" value="1"/>
</dbReference>
<evidence type="ECO:0000259" key="2">
    <source>
        <dbReference type="PROSITE" id="PS52002"/>
    </source>
</evidence>
<evidence type="ECO:0000256" key="1">
    <source>
        <dbReference type="SAM" id="MobiDB-lite"/>
    </source>
</evidence>
<protein>
    <recommendedName>
        <fullName evidence="2">Sm domain-containing protein</fullName>
    </recommendedName>
</protein>
<dbReference type="PANTHER" id="PTHR21415:SF1">
    <property type="entry name" value="U7 SNRNA-ASSOCIATED SM-LIKE PROTEIN LSM11"/>
    <property type="match status" value="1"/>
</dbReference>
<reference evidence="3 4" key="1">
    <citation type="journal article" date="2023" name="J. Hered.">
        <title>Chromosome-level genome of the wood stork (Mycteria americana) provides insight into avian chromosome evolution.</title>
        <authorList>
            <person name="Flamio R. Jr."/>
            <person name="Ramstad K.M."/>
        </authorList>
    </citation>
    <scope>NUCLEOTIDE SEQUENCE [LARGE SCALE GENOMIC DNA]</scope>
    <source>
        <strain evidence="3">JAX WOST 10</strain>
    </source>
</reference>
<comment type="caution">
    <text evidence="3">The sequence shown here is derived from an EMBL/GenBank/DDBJ whole genome shotgun (WGS) entry which is preliminary data.</text>
</comment>
<feature type="region of interest" description="Disordered" evidence="1">
    <location>
        <begin position="1"/>
        <end position="36"/>
    </location>
</feature>
<feature type="compositionally biased region" description="Low complexity" evidence="1">
    <location>
        <begin position="23"/>
        <end position="36"/>
    </location>
</feature>
<evidence type="ECO:0000313" key="4">
    <source>
        <dbReference type="Proteomes" id="UP001333110"/>
    </source>
</evidence>
<dbReference type="InterPro" id="IPR039267">
    <property type="entry name" value="Lsm11"/>
</dbReference>
<organism evidence="3 4">
    <name type="scientific">Mycteria americana</name>
    <name type="common">Wood stork</name>
    <dbReference type="NCBI Taxonomy" id="33587"/>
    <lineage>
        <taxon>Eukaryota</taxon>
        <taxon>Metazoa</taxon>
        <taxon>Chordata</taxon>
        <taxon>Craniata</taxon>
        <taxon>Vertebrata</taxon>
        <taxon>Euteleostomi</taxon>
        <taxon>Archelosauria</taxon>
        <taxon>Archosauria</taxon>
        <taxon>Dinosauria</taxon>
        <taxon>Saurischia</taxon>
        <taxon>Theropoda</taxon>
        <taxon>Coelurosauria</taxon>
        <taxon>Aves</taxon>
        <taxon>Neognathae</taxon>
        <taxon>Neoaves</taxon>
        <taxon>Aequornithes</taxon>
        <taxon>Ciconiiformes</taxon>
        <taxon>Ciconiidae</taxon>
        <taxon>Mycteria</taxon>
    </lineage>
</organism>
<dbReference type="InterPro" id="IPR034109">
    <property type="entry name" value="Lsm11_M"/>
</dbReference>
<feature type="region of interest" description="Disordered" evidence="1">
    <location>
        <begin position="275"/>
        <end position="345"/>
    </location>
</feature>
<evidence type="ECO:0000313" key="3">
    <source>
        <dbReference type="EMBL" id="KAK4813984.1"/>
    </source>
</evidence>
<feature type="domain" description="Sm" evidence="2">
    <location>
        <begin position="168"/>
        <end position="243"/>
    </location>
</feature>
<name>A0AAN7MXQ7_MYCAM</name>
<dbReference type="InterPro" id="IPR047575">
    <property type="entry name" value="Sm"/>
</dbReference>
<dbReference type="AlphaFoldDB" id="A0AAN7MXQ7"/>
<dbReference type="PROSITE" id="PS52002">
    <property type="entry name" value="SM"/>
    <property type="match status" value="1"/>
</dbReference>
<feature type="compositionally biased region" description="Basic and acidic residues" evidence="1">
    <location>
        <begin position="281"/>
        <end position="302"/>
    </location>
</feature>
<dbReference type="GO" id="GO:0005683">
    <property type="term" value="C:U7 snRNP"/>
    <property type="evidence" value="ECO:0007669"/>
    <property type="project" value="TreeGrafter"/>
</dbReference>
<dbReference type="CDD" id="cd01739">
    <property type="entry name" value="LSm11_M"/>
    <property type="match status" value="1"/>
</dbReference>
<dbReference type="SUPFAM" id="SSF50182">
    <property type="entry name" value="Sm-like ribonucleoproteins"/>
    <property type="match status" value="1"/>
</dbReference>
<dbReference type="GO" id="GO:0071209">
    <property type="term" value="F:U7 snRNA binding"/>
    <property type="evidence" value="ECO:0007669"/>
    <property type="project" value="InterPro"/>
</dbReference>